<feature type="domain" description="Response regulatory" evidence="10">
    <location>
        <begin position="569"/>
        <end position="684"/>
    </location>
</feature>
<evidence type="ECO:0000256" key="3">
    <source>
        <dbReference type="ARBA" id="ARBA00022553"/>
    </source>
</evidence>
<evidence type="ECO:0000313" key="11">
    <source>
        <dbReference type="EMBL" id="TCL66711.1"/>
    </source>
</evidence>
<gene>
    <name evidence="11" type="ORF">EV196_103124</name>
</gene>
<dbReference type="PROSITE" id="PS50110">
    <property type="entry name" value="RESPONSE_REGULATORY"/>
    <property type="match status" value="1"/>
</dbReference>
<keyword evidence="3 7" id="KW-0597">Phosphoprotein</keyword>
<dbReference type="OrthoDB" id="1046984at2"/>
<accession>A0A4R1RKI6</accession>
<dbReference type="Pfam" id="PF00512">
    <property type="entry name" value="HisKA"/>
    <property type="match status" value="1"/>
</dbReference>
<dbReference type="InterPro" id="IPR004358">
    <property type="entry name" value="Sig_transdc_His_kin-like_C"/>
</dbReference>
<dbReference type="InterPro" id="IPR005467">
    <property type="entry name" value="His_kinase_dom"/>
</dbReference>
<dbReference type="InterPro" id="IPR003661">
    <property type="entry name" value="HisK_dim/P_dom"/>
</dbReference>
<dbReference type="Pfam" id="PF00072">
    <property type="entry name" value="Response_reg"/>
    <property type="match status" value="1"/>
</dbReference>
<keyword evidence="6" id="KW-0902">Two-component regulatory system</keyword>
<dbReference type="InterPro" id="IPR011006">
    <property type="entry name" value="CheY-like_superfamily"/>
</dbReference>
<evidence type="ECO:0000313" key="12">
    <source>
        <dbReference type="Proteomes" id="UP000295455"/>
    </source>
</evidence>
<evidence type="ECO:0000256" key="4">
    <source>
        <dbReference type="ARBA" id="ARBA00022679"/>
    </source>
</evidence>
<evidence type="ECO:0000256" key="1">
    <source>
        <dbReference type="ARBA" id="ARBA00000085"/>
    </source>
</evidence>
<proteinExistence type="predicted"/>
<evidence type="ECO:0000256" key="8">
    <source>
        <dbReference type="SAM" id="Phobius"/>
    </source>
</evidence>
<dbReference type="InterPro" id="IPR003594">
    <property type="entry name" value="HATPase_dom"/>
</dbReference>
<evidence type="ECO:0000256" key="7">
    <source>
        <dbReference type="PROSITE-ProRule" id="PRU00169"/>
    </source>
</evidence>
<dbReference type="SMART" id="SM00388">
    <property type="entry name" value="HisKA"/>
    <property type="match status" value="1"/>
</dbReference>
<dbReference type="PANTHER" id="PTHR43047">
    <property type="entry name" value="TWO-COMPONENT HISTIDINE PROTEIN KINASE"/>
    <property type="match status" value="1"/>
</dbReference>
<dbReference type="InterPro" id="IPR036641">
    <property type="entry name" value="HPT_dom_sf"/>
</dbReference>
<keyword evidence="8" id="KW-0472">Membrane</keyword>
<dbReference type="FunFam" id="1.10.287.130:FF:000001">
    <property type="entry name" value="Two-component sensor histidine kinase"/>
    <property type="match status" value="1"/>
</dbReference>
<evidence type="ECO:0000256" key="2">
    <source>
        <dbReference type="ARBA" id="ARBA00012438"/>
    </source>
</evidence>
<dbReference type="InterPro" id="IPR001789">
    <property type="entry name" value="Sig_transdc_resp-reg_receiver"/>
</dbReference>
<dbReference type="Gene3D" id="3.40.50.2300">
    <property type="match status" value="1"/>
</dbReference>
<keyword evidence="8" id="KW-1133">Transmembrane helix</keyword>
<sequence>MKLPKHRVPFKLLAGYFILGILATISGVLVLSEIKTFTQLQREDSTDRSKIVKVGSLIANIYENESLARAAIQLNSSEKFNEYVYENQQLLLKIDSLNFIANNGSQEFILDSIKLVINNKLKNITDLKNLKINDNSGESLNTAINKLSSIDPFLGKISITDFVENPQSLDIKTRKNLEEYVGILNKYNPQDSINSIDQKHIDSLLSISKNMLKDAQKETNKQRISLQKKERELIENDLTISRKLQELLTSLEKGIIIYSKNINKQREKTLNRSTNIILFAAGISFIIIIIFSIIFLNDFWKSQRYRAKLEQANKTTSSLLKSREQLISMVSHDLRTPLSTITGYSELLQKSTKSFKDKNYVEHIQNASTYMGQLVDDLLEFSKLENNTVSIETIPFNLENLINEIGETGKNLVQDEPINIIIKHDKTIENQIVSDPFRMKQILYNLVTNACKFTNEGSITIESVLLPNNNKNLLQILVSDTGIGINKEEQKNIFKAFTQANNTKESKKNGFGLGLTISKKLAELLGGTLTLKSELGKGSSFSLKIPITLSEQSLDEKKLVATQKKYNLKAMVVEDDTSMQQLIKELLNQYNIEVHVFDNAQSALETVDNMPFDLVLTDIQLPKMNGIHFMEILKNHQSYKNQPIVAMTGRSNLSIEDYIKSGFSEVLIKPFNNSKLDCILQCFFDDELFERTHKILIEELIKPNGFSIKTLSSFLNNDTDAIKKTLDIFLEDTKKNILILKQAKKDNDIDTFNSVSHRMLSMFKQLEVNKVVPFLELFEISTRIDDKLFIDFETNLSHFLEALETYLNARST</sequence>
<feature type="transmembrane region" description="Helical" evidence="8">
    <location>
        <begin position="12"/>
        <end position="32"/>
    </location>
</feature>
<dbReference type="PRINTS" id="PR00344">
    <property type="entry name" value="BCTRLSENSOR"/>
</dbReference>
<dbReference type="GO" id="GO:0000155">
    <property type="term" value="F:phosphorelay sensor kinase activity"/>
    <property type="evidence" value="ECO:0007669"/>
    <property type="project" value="InterPro"/>
</dbReference>
<dbReference type="SUPFAM" id="SSF55874">
    <property type="entry name" value="ATPase domain of HSP90 chaperone/DNA topoisomerase II/histidine kinase"/>
    <property type="match status" value="1"/>
</dbReference>
<dbReference type="Gene3D" id="3.30.565.10">
    <property type="entry name" value="Histidine kinase-like ATPase, C-terminal domain"/>
    <property type="match status" value="1"/>
</dbReference>
<evidence type="ECO:0000259" key="9">
    <source>
        <dbReference type="PROSITE" id="PS50109"/>
    </source>
</evidence>
<dbReference type="EC" id="2.7.13.3" evidence="2"/>
<dbReference type="FunFam" id="3.30.565.10:FF:000010">
    <property type="entry name" value="Sensor histidine kinase RcsC"/>
    <property type="match status" value="1"/>
</dbReference>
<dbReference type="SUPFAM" id="SSF47226">
    <property type="entry name" value="Histidine-containing phosphotransfer domain, HPT domain"/>
    <property type="match status" value="1"/>
</dbReference>
<keyword evidence="12" id="KW-1185">Reference proteome</keyword>
<dbReference type="AlphaFoldDB" id="A0A4R1RKI6"/>
<name>A0A4R1RKI6_9FLAO</name>
<evidence type="ECO:0000256" key="6">
    <source>
        <dbReference type="ARBA" id="ARBA00023012"/>
    </source>
</evidence>
<dbReference type="CDD" id="cd16922">
    <property type="entry name" value="HATPase_EvgS-ArcB-TorS-like"/>
    <property type="match status" value="1"/>
</dbReference>
<keyword evidence="4" id="KW-0808">Transferase</keyword>
<dbReference type="SUPFAM" id="SSF47384">
    <property type="entry name" value="Homodimeric domain of signal transducing histidine kinase"/>
    <property type="match status" value="1"/>
</dbReference>
<organism evidence="11 12">
    <name type="scientific">Mariniflexile fucanivorans</name>
    <dbReference type="NCBI Taxonomy" id="264023"/>
    <lineage>
        <taxon>Bacteria</taxon>
        <taxon>Pseudomonadati</taxon>
        <taxon>Bacteroidota</taxon>
        <taxon>Flavobacteriia</taxon>
        <taxon>Flavobacteriales</taxon>
        <taxon>Flavobacteriaceae</taxon>
        <taxon>Mariniflexile</taxon>
    </lineage>
</organism>
<comment type="catalytic activity">
    <reaction evidence="1">
        <text>ATP + protein L-histidine = ADP + protein N-phospho-L-histidine.</text>
        <dbReference type="EC" id="2.7.13.3"/>
    </reaction>
</comment>
<feature type="modified residue" description="4-aspartylphosphate" evidence="7">
    <location>
        <position position="618"/>
    </location>
</feature>
<keyword evidence="5 11" id="KW-0418">Kinase</keyword>
<dbReference type="Proteomes" id="UP000295455">
    <property type="component" value="Unassembled WGS sequence"/>
</dbReference>
<evidence type="ECO:0000259" key="10">
    <source>
        <dbReference type="PROSITE" id="PS50110"/>
    </source>
</evidence>
<dbReference type="InterPro" id="IPR036890">
    <property type="entry name" value="HATPase_C_sf"/>
</dbReference>
<dbReference type="CDD" id="cd00082">
    <property type="entry name" value="HisKA"/>
    <property type="match status" value="1"/>
</dbReference>
<dbReference type="PROSITE" id="PS50109">
    <property type="entry name" value="HIS_KIN"/>
    <property type="match status" value="1"/>
</dbReference>
<dbReference type="CDD" id="cd17546">
    <property type="entry name" value="REC_hyHK_CKI1_RcsC-like"/>
    <property type="match status" value="1"/>
</dbReference>
<feature type="transmembrane region" description="Helical" evidence="8">
    <location>
        <begin position="276"/>
        <end position="296"/>
    </location>
</feature>
<dbReference type="RefSeq" id="WP_132216878.1">
    <property type="nucleotide sequence ID" value="NZ_OX156936.1"/>
</dbReference>
<dbReference type="Gene3D" id="1.10.287.130">
    <property type="match status" value="1"/>
</dbReference>
<comment type="caution">
    <text evidence="11">The sequence shown here is derived from an EMBL/GenBank/DDBJ whole genome shotgun (WGS) entry which is preliminary data.</text>
</comment>
<dbReference type="SUPFAM" id="SSF52172">
    <property type="entry name" value="CheY-like"/>
    <property type="match status" value="1"/>
</dbReference>
<keyword evidence="8" id="KW-0812">Transmembrane</keyword>
<evidence type="ECO:0000256" key="5">
    <source>
        <dbReference type="ARBA" id="ARBA00022777"/>
    </source>
</evidence>
<dbReference type="SMART" id="SM00387">
    <property type="entry name" value="HATPase_c"/>
    <property type="match status" value="1"/>
</dbReference>
<dbReference type="EMBL" id="SLUP01000003">
    <property type="protein sequence ID" value="TCL66711.1"/>
    <property type="molecule type" value="Genomic_DNA"/>
</dbReference>
<reference evidence="11 12" key="1">
    <citation type="submission" date="2019-03" db="EMBL/GenBank/DDBJ databases">
        <title>Genomic Encyclopedia of Type Strains, Phase IV (KMG-IV): sequencing the most valuable type-strain genomes for metagenomic binning, comparative biology and taxonomic classification.</title>
        <authorList>
            <person name="Goeker M."/>
        </authorList>
    </citation>
    <scope>NUCLEOTIDE SEQUENCE [LARGE SCALE GENOMIC DNA]</scope>
    <source>
        <strain evidence="11 12">DSM 18792</strain>
    </source>
</reference>
<dbReference type="Pfam" id="PF02518">
    <property type="entry name" value="HATPase_c"/>
    <property type="match status" value="1"/>
</dbReference>
<feature type="domain" description="Histidine kinase" evidence="9">
    <location>
        <begin position="329"/>
        <end position="549"/>
    </location>
</feature>
<protein>
    <recommendedName>
        <fullName evidence="2">histidine kinase</fullName>
        <ecNumber evidence="2">2.7.13.3</ecNumber>
    </recommendedName>
</protein>
<dbReference type="SMART" id="SM00448">
    <property type="entry name" value="REC"/>
    <property type="match status" value="1"/>
</dbReference>
<dbReference type="InterPro" id="IPR036097">
    <property type="entry name" value="HisK_dim/P_sf"/>
</dbReference>